<feature type="transmembrane region" description="Helical" evidence="1">
    <location>
        <begin position="20"/>
        <end position="37"/>
    </location>
</feature>
<name>A0AAD9QR69_ACRCE</name>
<reference evidence="2" key="1">
    <citation type="journal article" date="2023" name="G3 (Bethesda)">
        <title>Whole genome assembly and annotation of the endangered Caribbean coral Acropora cervicornis.</title>
        <authorList>
            <person name="Selwyn J.D."/>
            <person name="Vollmer S.V."/>
        </authorList>
    </citation>
    <scope>NUCLEOTIDE SEQUENCE</scope>
    <source>
        <strain evidence="2">K2</strain>
    </source>
</reference>
<protein>
    <submittedName>
        <fullName evidence="2">Uncharacterized protein</fullName>
    </submittedName>
</protein>
<keyword evidence="1" id="KW-0472">Membrane</keyword>
<keyword evidence="1" id="KW-0812">Transmembrane</keyword>
<keyword evidence="1" id="KW-1133">Transmembrane helix</keyword>
<sequence length="95" mass="11020">MTLIASSFELHLKSQFNTTSTVAFLVLSVVLLVAWKYRKSFKQYIKYGRFKILPQMWGRKRVPVENEENYSKMVSGGSSVSLQEIRIDNKSQENI</sequence>
<reference evidence="2" key="2">
    <citation type="journal article" date="2023" name="Science">
        <title>Genomic signatures of disease resistance in endangered staghorn corals.</title>
        <authorList>
            <person name="Vollmer S.V."/>
            <person name="Selwyn J.D."/>
            <person name="Despard B.A."/>
            <person name="Roesel C.L."/>
        </authorList>
    </citation>
    <scope>NUCLEOTIDE SEQUENCE</scope>
    <source>
        <strain evidence="2">K2</strain>
    </source>
</reference>
<evidence type="ECO:0000313" key="3">
    <source>
        <dbReference type="Proteomes" id="UP001249851"/>
    </source>
</evidence>
<organism evidence="2 3">
    <name type="scientific">Acropora cervicornis</name>
    <name type="common">Staghorn coral</name>
    <dbReference type="NCBI Taxonomy" id="6130"/>
    <lineage>
        <taxon>Eukaryota</taxon>
        <taxon>Metazoa</taxon>
        <taxon>Cnidaria</taxon>
        <taxon>Anthozoa</taxon>
        <taxon>Hexacorallia</taxon>
        <taxon>Scleractinia</taxon>
        <taxon>Astrocoeniina</taxon>
        <taxon>Acroporidae</taxon>
        <taxon>Acropora</taxon>
    </lineage>
</organism>
<comment type="caution">
    <text evidence="2">The sequence shown here is derived from an EMBL/GenBank/DDBJ whole genome shotgun (WGS) entry which is preliminary data.</text>
</comment>
<dbReference type="AlphaFoldDB" id="A0AAD9QR69"/>
<dbReference type="EMBL" id="JARQWQ010000018">
    <property type="protein sequence ID" value="KAK2565871.1"/>
    <property type="molecule type" value="Genomic_DNA"/>
</dbReference>
<accession>A0AAD9QR69</accession>
<keyword evidence="3" id="KW-1185">Reference proteome</keyword>
<gene>
    <name evidence="2" type="ORF">P5673_010161</name>
</gene>
<proteinExistence type="predicted"/>
<evidence type="ECO:0000256" key="1">
    <source>
        <dbReference type="SAM" id="Phobius"/>
    </source>
</evidence>
<dbReference type="Proteomes" id="UP001249851">
    <property type="component" value="Unassembled WGS sequence"/>
</dbReference>
<evidence type="ECO:0000313" key="2">
    <source>
        <dbReference type="EMBL" id="KAK2565871.1"/>
    </source>
</evidence>